<dbReference type="KEGG" id="sanh:107699954"/>
<feature type="region of interest" description="Disordered" evidence="1">
    <location>
        <begin position="89"/>
        <end position="113"/>
    </location>
</feature>
<dbReference type="CTD" id="54478"/>
<organism evidence="2 3">
    <name type="scientific">Sinocyclocheilus anshuiensis</name>
    <dbReference type="NCBI Taxonomy" id="1608454"/>
    <lineage>
        <taxon>Eukaryota</taxon>
        <taxon>Metazoa</taxon>
        <taxon>Chordata</taxon>
        <taxon>Craniata</taxon>
        <taxon>Vertebrata</taxon>
        <taxon>Euteleostomi</taxon>
        <taxon>Actinopterygii</taxon>
        <taxon>Neopterygii</taxon>
        <taxon>Teleostei</taxon>
        <taxon>Ostariophysi</taxon>
        <taxon>Cypriniformes</taxon>
        <taxon>Cyprinidae</taxon>
        <taxon>Cyprininae</taxon>
        <taxon>Sinocyclocheilus</taxon>
    </lineage>
</organism>
<dbReference type="Proteomes" id="UP000472260">
    <property type="component" value="Unassembled WGS sequence"/>
</dbReference>
<sequence>MQAFQNKEPRVASYFECDATARSANQCGETGHSGRVSLPQGAVHQIQTATRNKAADSQISSDSAAWKNNDLTMTTTIVSGVWRSHAVLDESEPDSSPEAPQQFKKMRSSSSLNSLRMSLRKRLPLKPVQSNVNISETPTWESLQMNQKTSAVHKMTRSAKNSIGSVYQRFQRNRQSRQECLVMTPGRTSDGEECDCIGTSQTPKRSAARTTITPRRTPRSTRKRTPRGACTPEASDSAVRTVKTTGTRRQLVRMAALRSPFASPNTMNCRRQFDEDLDCVSKGLQRLKRLSQAFDDAFGKDDRVQALEHYKAVMNMGYSSTKSNISRGLNRASIRKQTQRIQQTVSSWTDVAMSNIRKTS</sequence>
<reference evidence="2" key="1">
    <citation type="submission" date="2025-08" db="UniProtKB">
        <authorList>
            <consortium name="Ensembl"/>
        </authorList>
    </citation>
    <scope>IDENTIFICATION</scope>
</reference>
<dbReference type="InterPro" id="IPR009932">
    <property type="entry name" value="RCS1"/>
</dbReference>
<dbReference type="OrthoDB" id="9898669at2759"/>
<evidence type="ECO:0000256" key="1">
    <source>
        <dbReference type="SAM" id="MobiDB-lite"/>
    </source>
</evidence>
<dbReference type="Pfam" id="PF07326">
    <property type="entry name" value="RCS1"/>
    <property type="match status" value="1"/>
</dbReference>
<protein>
    <submittedName>
        <fullName evidence="2">Uncharacterized LOC107699954</fullName>
    </submittedName>
</protein>
<dbReference type="PANTHER" id="PTHR35819">
    <property type="entry name" value="PICALM INTERACTING MITOTIC REGULATOR PIMREG"/>
    <property type="match status" value="1"/>
</dbReference>
<feature type="compositionally biased region" description="Basic residues" evidence="1">
    <location>
        <begin position="216"/>
        <end position="226"/>
    </location>
</feature>
<keyword evidence="3" id="KW-1185">Reference proteome</keyword>
<gene>
    <name evidence="2" type="primary">LOC107699954</name>
</gene>
<evidence type="ECO:0000313" key="2">
    <source>
        <dbReference type="Ensembl" id="ENSSANP00000049239.1"/>
    </source>
</evidence>
<dbReference type="AlphaFoldDB" id="A0A671NT78"/>
<feature type="region of interest" description="Disordered" evidence="1">
    <location>
        <begin position="191"/>
        <end position="247"/>
    </location>
</feature>
<dbReference type="Ensembl" id="ENSSANT00000052349.1">
    <property type="protein sequence ID" value="ENSSANP00000049239.1"/>
    <property type="gene ID" value="ENSSANG00000024742.1"/>
</dbReference>
<name>A0A671NT78_9TELE</name>
<accession>A0A671NT78</accession>
<evidence type="ECO:0000313" key="3">
    <source>
        <dbReference type="Proteomes" id="UP000472260"/>
    </source>
</evidence>
<dbReference type="PANTHER" id="PTHR35819:SF1">
    <property type="entry name" value="PROTEIN PIMREG"/>
    <property type="match status" value="1"/>
</dbReference>
<reference evidence="2" key="2">
    <citation type="submission" date="2025-09" db="UniProtKB">
        <authorList>
            <consortium name="Ensembl"/>
        </authorList>
    </citation>
    <scope>IDENTIFICATION</scope>
</reference>
<proteinExistence type="predicted"/>